<proteinExistence type="predicted"/>
<evidence type="ECO:0008006" key="3">
    <source>
        <dbReference type="Google" id="ProtNLM"/>
    </source>
</evidence>
<evidence type="ECO:0000313" key="2">
    <source>
        <dbReference type="EMBL" id="HHJ80449.1"/>
    </source>
</evidence>
<dbReference type="Proteomes" id="UP000885832">
    <property type="component" value="Unassembled WGS sequence"/>
</dbReference>
<feature type="signal peptide" evidence="1">
    <location>
        <begin position="1"/>
        <end position="22"/>
    </location>
</feature>
<keyword evidence="1" id="KW-0732">Signal</keyword>
<reference evidence="2" key="1">
    <citation type="journal article" date="2020" name="mSystems">
        <title>Genome- and Community-Level Interaction Insights into Carbon Utilization and Element Cycling Functions of Hydrothermarchaeota in Hydrothermal Sediment.</title>
        <authorList>
            <person name="Zhou Z."/>
            <person name="Liu Y."/>
            <person name="Xu W."/>
            <person name="Pan J."/>
            <person name="Luo Z.H."/>
            <person name="Li M."/>
        </authorList>
    </citation>
    <scope>NUCLEOTIDE SEQUENCE [LARGE SCALE GENOMIC DNA]</scope>
    <source>
        <strain evidence="2">HyVt-505</strain>
    </source>
</reference>
<accession>A0A832J674</accession>
<dbReference type="AlphaFoldDB" id="A0A832J674"/>
<gene>
    <name evidence="2" type="ORF">ENJ65_02325</name>
</gene>
<feature type="chain" id="PRO_5032306327" description="GH18 domain-containing protein" evidence="1">
    <location>
        <begin position="23"/>
        <end position="643"/>
    </location>
</feature>
<sequence length="643" mass="74516">MKIKFVTSLILAMVLVIIPNLASSQTANTEEQALWQLVDTLQIEHNKLMQEDNDLESSHAIFESERDFPIPETSPSAMLRAEASDYGKRTGLALRGGYTNRTVIDDNGESSAYLQLEWDLLKNGYFEYRDRSETLALRAKLAELKTRHDNHYSNSRCQRYNISRIFSGSRAALTRLKLDLMQWVNAIEQRAYFKGWSQFDDALEAEADTRLLHSTLNYLHGDANFDAYINKRVNPPIIDIDIAALTKAIRSDTLPQSIATLELKETRQRVQADHPNSFRLFLRQDLDVDNRGRDDTAIGFRFIVPLEKQSLNSEYYNAKINTFAQQARYAQWQRLERTRTVYQGLVEQKERAISQQYRYMLAKERLRRTLAKKALGEAVNPALVVIHMRSQLGTAIELIKAKEELYRRVNEVFHIAQLPYARQYIYRASVKTDTYRSRVGSRAIYIWSKTFNHIDNQTLINILKTKGITRALVSSGSKTDAAKLKRFIPLAERDQIKTELLFSDNRWIFPENHDKAELKIAMAAANTGRVHLDIEPHTLPDYQANKEKYLQLYLQMLTRLRQAIPFAELSVALPTHWPNETYQRIARLVDRAYIMSYETDNIATHVKRLSRLLPLLAETKVTLVQRIPDYPDEWALEKSFEHI</sequence>
<name>A0A832J674_9GAMM</name>
<organism evidence="2">
    <name type="scientific">Candidatus Tenderia electrophaga</name>
    <dbReference type="NCBI Taxonomy" id="1748243"/>
    <lineage>
        <taxon>Bacteria</taxon>
        <taxon>Pseudomonadati</taxon>
        <taxon>Pseudomonadota</taxon>
        <taxon>Gammaproteobacteria</taxon>
        <taxon>Candidatus Tenderiales</taxon>
        <taxon>Candidatus Tenderiaceae</taxon>
        <taxon>Candidatus Tenderia</taxon>
    </lineage>
</organism>
<evidence type="ECO:0000256" key="1">
    <source>
        <dbReference type="SAM" id="SignalP"/>
    </source>
</evidence>
<comment type="caution">
    <text evidence="2">The sequence shown here is derived from an EMBL/GenBank/DDBJ whole genome shotgun (WGS) entry which is preliminary data.</text>
</comment>
<dbReference type="EMBL" id="DRNF01000147">
    <property type="protein sequence ID" value="HHJ80449.1"/>
    <property type="molecule type" value="Genomic_DNA"/>
</dbReference>
<feature type="non-terminal residue" evidence="2">
    <location>
        <position position="643"/>
    </location>
</feature>
<protein>
    <recommendedName>
        <fullName evidence="3">GH18 domain-containing protein</fullName>
    </recommendedName>
</protein>